<proteinExistence type="predicted"/>
<evidence type="ECO:0000256" key="2">
    <source>
        <dbReference type="ARBA" id="ARBA00022679"/>
    </source>
</evidence>
<evidence type="ECO:0000259" key="7">
    <source>
        <dbReference type="Pfam" id="PF22528"/>
    </source>
</evidence>
<organism evidence="8 9">
    <name type="scientific">Sesamum alatum</name>
    <dbReference type="NCBI Taxonomy" id="300844"/>
    <lineage>
        <taxon>Eukaryota</taxon>
        <taxon>Viridiplantae</taxon>
        <taxon>Streptophyta</taxon>
        <taxon>Embryophyta</taxon>
        <taxon>Tracheophyta</taxon>
        <taxon>Spermatophyta</taxon>
        <taxon>Magnoliopsida</taxon>
        <taxon>eudicotyledons</taxon>
        <taxon>Gunneridae</taxon>
        <taxon>Pentapetalae</taxon>
        <taxon>asterids</taxon>
        <taxon>lamiids</taxon>
        <taxon>Lamiales</taxon>
        <taxon>Pedaliaceae</taxon>
        <taxon>Sesamum</taxon>
    </lineage>
</organism>
<evidence type="ECO:0000313" key="8">
    <source>
        <dbReference type="EMBL" id="KAK4435006.1"/>
    </source>
</evidence>
<dbReference type="GO" id="GO:0016274">
    <property type="term" value="F:protein-arginine N-methyltransferase activity"/>
    <property type="evidence" value="ECO:0007669"/>
    <property type="project" value="InterPro"/>
</dbReference>
<name>A0AAE2CUF0_9LAMI</name>
<keyword evidence="3 5" id="KW-0949">S-adenosyl-L-methionine</keyword>
<dbReference type="AlphaFoldDB" id="A0AAE2CUF0"/>
<sequence>MLSVLLKPLLFTFPRSSATAAVRSMSSSLDSGGLTQRMFQLKVDPLTGKSEWFVIEEEEEDTGNQTTPKALLAATSYLDMLNDARRNRAFRRAIDKTVTGPCHVLDIGAGTGLLSMMSARAMGLADSKGSLGLNGMVTACESYLPMVKLMRKVLRANGMDGKIRIINKRSDEPKIGFDIPSRADVLVSEILDSELLGEGLIPTLQHAHDKLLIEDPQTVPYRATVYGQLVECTYLREMHDLVNTEAGVSDGIRLVPNGMADLLGIKWQQFAMHCNSIKEEIKLLSEPFKVFDFDFWRRPDSSRETELHIKAINDGTVHAIISWWLLQLDSEGTIFYSTGPNWINCPDLKESNSSFPSPGNWCDHWKQSVWFTSSSGLHVFKDEEVRLHAVHTETSISYQFETSQDKKSVTQSDFCIRDCQIVLPPERIALYGDNCWRCLMLNAIGKALRQGVHHLCLVADDSIFLTIAVAHLSESSHVIPLFPGLGKKGLEYLQRVAAANNYTMDHIKIVKKKDLQSTLQDANHRKISLFVAEPFYYGNDSVLPWQNLRFWKDRTLLDSVLSKDVLIMPCRGLLRACAMYLPDLWRSRCCLKEVEGFDHSAVNTTLGGCGGLPNTEDGPFLPFFIWQCGDTKILSEPTTILEFDFSKPMSPCSGKTQVRFRESGMCHGFVLWIDWVLDAEDITVLSTGPDKRHWKQAVKLLNKPVEVGNGDSSSTEIEAFFDPSNGELTLKHGFFANQR</sequence>
<dbReference type="Proteomes" id="UP001293254">
    <property type="component" value="Unassembled WGS sequence"/>
</dbReference>
<dbReference type="InterPro" id="IPR055135">
    <property type="entry name" value="PRMT_dom"/>
</dbReference>
<dbReference type="Gene3D" id="2.70.160.11">
    <property type="entry name" value="Hnrnp arginine n-methyltransferase1"/>
    <property type="match status" value="2"/>
</dbReference>
<comment type="caution">
    <text evidence="8">The sequence shown here is derived from an EMBL/GenBank/DDBJ whole genome shotgun (WGS) entry which is preliminary data.</text>
</comment>
<keyword evidence="1 5" id="KW-0489">Methyltransferase</keyword>
<reference evidence="8" key="2">
    <citation type="journal article" date="2024" name="Plant">
        <title>Genomic evolution and insights into agronomic trait innovations of Sesamum species.</title>
        <authorList>
            <person name="Miao H."/>
            <person name="Wang L."/>
            <person name="Qu L."/>
            <person name="Liu H."/>
            <person name="Sun Y."/>
            <person name="Le M."/>
            <person name="Wang Q."/>
            <person name="Wei S."/>
            <person name="Zheng Y."/>
            <person name="Lin W."/>
            <person name="Duan Y."/>
            <person name="Cao H."/>
            <person name="Xiong S."/>
            <person name="Wang X."/>
            <person name="Wei L."/>
            <person name="Li C."/>
            <person name="Ma Q."/>
            <person name="Ju M."/>
            <person name="Zhao R."/>
            <person name="Li G."/>
            <person name="Mu C."/>
            <person name="Tian Q."/>
            <person name="Mei H."/>
            <person name="Zhang T."/>
            <person name="Gao T."/>
            <person name="Zhang H."/>
        </authorList>
    </citation>
    <scope>NUCLEOTIDE SEQUENCE</scope>
    <source>
        <strain evidence="8">3651</strain>
    </source>
</reference>
<keyword evidence="4" id="KW-0677">Repeat</keyword>
<evidence type="ECO:0000256" key="6">
    <source>
        <dbReference type="SAM" id="SignalP"/>
    </source>
</evidence>
<dbReference type="Pfam" id="PF22528">
    <property type="entry name" value="PRMT_C"/>
    <property type="match status" value="2"/>
</dbReference>
<evidence type="ECO:0000256" key="1">
    <source>
        <dbReference type="ARBA" id="ARBA00022603"/>
    </source>
</evidence>
<feature type="domain" description="Protein arginine N-methyltransferase" evidence="7">
    <location>
        <begin position="280"/>
        <end position="389"/>
    </location>
</feature>
<evidence type="ECO:0000256" key="3">
    <source>
        <dbReference type="ARBA" id="ARBA00022691"/>
    </source>
</evidence>
<evidence type="ECO:0000256" key="4">
    <source>
        <dbReference type="ARBA" id="ARBA00022737"/>
    </source>
</evidence>
<dbReference type="PANTHER" id="PTHR11006:SF4">
    <property type="entry name" value="PROTEIN ARGININE N-METHYLTRANSFERASE 7"/>
    <property type="match status" value="1"/>
</dbReference>
<dbReference type="SUPFAM" id="SSF53335">
    <property type="entry name" value="S-adenosyl-L-methionine-dependent methyltransferases"/>
    <property type="match status" value="2"/>
</dbReference>
<dbReference type="FunFam" id="2.70.160.11:FF:000017">
    <property type="entry name" value="Protein arginine N-methyltransferase 1.6"/>
    <property type="match status" value="1"/>
</dbReference>
<dbReference type="FunFam" id="3.40.50.150:FF:000070">
    <property type="entry name" value="Protein arginine N-methyltransferase 7"/>
    <property type="match status" value="1"/>
</dbReference>
<feature type="chain" id="PRO_5042150535" evidence="6">
    <location>
        <begin position="21"/>
        <end position="739"/>
    </location>
</feature>
<reference evidence="8" key="1">
    <citation type="submission" date="2020-06" db="EMBL/GenBank/DDBJ databases">
        <authorList>
            <person name="Li T."/>
            <person name="Hu X."/>
            <person name="Zhang T."/>
            <person name="Song X."/>
            <person name="Zhang H."/>
            <person name="Dai N."/>
            <person name="Sheng W."/>
            <person name="Hou X."/>
            <person name="Wei L."/>
        </authorList>
    </citation>
    <scope>NUCLEOTIDE SEQUENCE</scope>
    <source>
        <strain evidence="8">3651</strain>
        <tissue evidence="8">Leaf</tissue>
    </source>
</reference>
<gene>
    <name evidence="8" type="ORF">Salat_0663600</name>
</gene>
<dbReference type="FunFam" id="3.40.50.150:FF:000167">
    <property type="entry name" value="Protein arginine N-methyltransferase"/>
    <property type="match status" value="1"/>
</dbReference>
<dbReference type="Gene3D" id="3.40.50.150">
    <property type="entry name" value="Vaccinia Virus protein VP39"/>
    <property type="match status" value="2"/>
</dbReference>
<feature type="domain" description="Protein arginine N-methyltransferase" evidence="7">
    <location>
        <begin position="630"/>
        <end position="718"/>
    </location>
</feature>
<evidence type="ECO:0000256" key="5">
    <source>
        <dbReference type="PROSITE-ProRule" id="PRU01015"/>
    </source>
</evidence>
<protein>
    <submittedName>
        <fullName evidence="8">Protein arginine N-methyltransferase 1.6</fullName>
    </submittedName>
</protein>
<dbReference type="PROSITE" id="PS51678">
    <property type="entry name" value="SAM_MT_PRMT"/>
    <property type="match status" value="2"/>
</dbReference>
<dbReference type="GO" id="GO:0032259">
    <property type="term" value="P:methylation"/>
    <property type="evidence" value="ECO:0007669"/>
    <property type="project" value="UniProtKB-KW"/>
</dbReference>
<dbReference type="PANTHER" id="PTHR11006">
    <property type="entry name" value="PROTEIN ARGININE N-METHYLTRANSFERASE"/>
    <property type="match status" value="1"/>
</dbReference>
<dbReference type="InterPro" id="IPR025799">
    <property type="entry name" value="Arg_MeTrfase"/>
</dbReference>
<accession>A0AAE2CUF0</accession>
<feature type="signal peptide" evidence="6">
    <location>
        <begin position="1"/>
        <end position="20"/>
    </location>
</feature>
<dbReference type="GO" id="GO:0042054">
    <property type="term" value="F:histone methyltransferase activity"/>
    <property type="evidence" value="ECO:0007669"/>
    <property type="project" value="TreeGrafter"/>
</dbReference>
<keyword evidence="6" id="KW-0732">Signal</keyword>
<keyword evidence="2 5" id="KW-0808">Transferase</keyword>
<dbReference type="EMBL" id="JACGWO010000002">
    <property type="protein sequence ID" value="KAK4435006.1"/>
    <property type="molecule type" value="Genomic_DNA"/>
</dbReference>
<dbReference type="InterPro" id="IPR029063">
    <property type="entry name" value="SAM-dependent_MTases_sf"/>
</dbReference>
<keyword evidence="9" id="KW-1185">Reference proteome</keyword>
<evidence type="ECO:0000313" key="9">
    <source>
        <dbReference type="Proteomes" id="UP001293254"/>
    </source>
</evidence>